<feature type="compositionally biased region" description="Basic and acidic residues" evidence="4">
    <location>
        <begin position="97"/>
        <end position="106"/>
    </location>
</feature>
<dbReference type="InterPro" id="IPR013126">
    <property type="entry name" value="Hsp_70_fam"/>
</dbReference>
<feature type="region of interest" description="Disordered" evidence="4">
    <location>
        <begin position="750"/>
        <end position="832"/>
    </location>
</feature>
<feature type="compositionally biased region" description="Basic and acidic residues" evidence="4">
    <location>
        <begin position="822"/>
        <end position="832"/>
    </location>
</feature>
<feature type="compositionally biased region" description="Pro residues" evidence="4">
    <location>
        <begin position="128"/>
        <end position="138"/>
    </location>
</feature>
<evidence type="ECO:0000256" key="4">
    <source>
        <dbReference type="SAM" id="MobiDB-lite"/>
    </source>
</evidence>
<gene>
    <name evidence="5" type="ORF">OJ252_2652</name>
</gene>
<feature type="region of interest" description="Disordered" evidence="4">
    <location>
        <begin position="415"/>
        <end position="441"/>
    </location>
</feature>
<feature type="compositionally biased region" description="Gly residues" evidence="4">
    <location>
        <begin position="174"/>
        <end position="189"/>
    </location>
</feature>
<evidence type="ECO:0000256" key="3">
    <source>
        <dbReference type="ARBA" id="ARBA00023186"/>
    </source>
</evidence>
<feature type="compositionally biased region" description="Gly residues" evidence="4">
    <location>
        <begin position="142"/>
        <end position="153"/>
    </location>
</feature>
<proteinExistence type="predicted"/>
<feature type="compositionally biased region" description="Basic and acidic residues" evidence="4">
    <location>
        <begin position="47"/>
        <end position="76"/>
    </location>
</feature>
<name>A0ABQ8P7L5_9CRYT</name>
<evidence type="ECO:0000313" key="5">
    <source>
        <dbReference type="EMBL" id="KAJ1608064.1"/>
    </source>
</evidence>
<feature type="compositionally biased region" description="Polar residues" evidence="4">
    <location>
        <begin position="1"/>
        <end position="11"/>
    </location>
</feature>
<feature type="region of interest" description="Disordered" evidence="4">
    <location>
        <begin position="333"/>
        <end position="373"/>
    </location>
</feature>
<dbReference type="PANTHER" id="PTHR45639">
    <property type="entry name" value="HSC70CB, ISOFORM G-RELATED"/>
    <property type="match status" value="1"/>
</dbReference>
<feature type="region of interest" description="Disordered" evidence="4">
    <location>
        <begin position="1"/>
        <end position="257"/>
    </location>
</feature>
<protein>
    <submittedName>
        <fullName evidence="5">APG-1-like HSP70 domain-containing protein</fullName>
    </submittedName>
</protein>
<feature type="compositionally biased region" description="Polar residues" evidence="4">
    <location>
        <begin position="22"/>
        <end position="33"/>
    </location>
</feature>
<feature type="region of interest" description="Disordered" evidence="4">
    <location>
        <begin position="506"/>
        <end position="530"/>
    </location>
</feature>
<dbReference type="Proteomes" id="UP001071777">
    <property type="component" value="Unassembled WGS sequence"/>
</dbReference>
<keyword evidence="1" id="KW-0547">Nucleotide-binding</keyword>
<evidence type="ECO:0000313" key="6">
    <source>
        <dbReference type="Proteomes" id="UP001071777"/>
    </source>
</evidence>
<feature type="compositionally biased region" description="Low complexity" evidence="4">
    <location>
        <begin position="772"/>
        <end position="787"/>
    </location>
</feature>
<keyword evidence="3" id="KW-0143">Chaperone</keyword>
<sequence>MNSIIAPSSKVSLHADWRPPGSSLTGLDSTQLDTGLWRFSGTGGPRQAEREADETWYKLGNRDRPELTQPTEDRDCGVVQLIDSLFGPSLRRRRPGKHGEEPHADSAAHPQLPGDVWGRDWGRDWGPPQRPPQRPLPVRPGGKQGPERGGNPGGRARDGPGGARRTLPGLPEADGGGLVGQGRTGQEGRGGGEPEPGAHLRERDGRGGDRGAADLHPEAEKESGGLGGDRGTEPVRAGELPRGGGGAPVHGPKEQRELDLPLLRHGGQAHLLVRGGVPAGKRDTHGEDQAEQAEREDEAVAFDAEAGRLFRGVSVQGRGHFAVDYQGGVRAVDREERSLEGPGADRGESACGEQDDGGHNGRGDPGWWDQGSRGARVAGPVLWFVWEECESEAERGRGHGLWGGLSLLERVLSEGGRAGDSGGERDEPLPRGAPRGGAFRRGFRGDFAGERQAHFQVQHFRGSGVRVRGAGGGCPGRGFFVERDDSAESGYLWYFELGERVWLEAGEPDDEGDSGAGPNGTSGSNSTLGSAKTVYEERVVARPRPFMLKFSEESLDCPQPLLKETKQSISRHINELNKLDAKHRQLMYSKNSLEALIYDNRNKLYDDIYQKVTLEEERDEITKLLSETEDWLYEIGDNITLELVEDKISSVSNRTGPIHIKAEEFKYRSELIASVDKKLNLTVQTFEAIQFTHTWVQNSTFDEVKNLLSEFQAWYNDTKAKQSELKPTDPPVLLRSEALKRLEGVVSNVQRVRSIPKPRPKIKSKPKSQGDAPSNSTSSQQNSTAPSGNATAGPETIPSAATPNSTLDSESNFTKSSTETPDSEKNRDQSEL</sequence>
<comment type="caution">
    <text evidence="5">The sequence shown here is derived from an EMBL/GenBank/DDBJ whole genome shotgun (WGS) entry which is preliminary data.</text>
</comment>
<dbReference type="EMBL" id="JAPCXB010000106">
    <property type="protein sequence ID" value="KAJ1608064.1"/>
    <property type="molecule type" value="Genomic_DNA"/>
</dbReference>
<organism evidence="5 6">
    <name type="scientific">Cryptosporidium canis</name>
    <dbReference type="NCBI Taxonomy" id="195482"/>
    <lineage>
        <taxon>Eukaryota</taxon>
        <taxon>Sar</taxon>
        <taxon>Alveolata</taxon>
        <taxon>Apicomplexa</taxon>
        <taxon>Conoidasida</taxon>
        <taxon>Coccidia</taxon>
        <taxon>Eucoccidiorida</taxon>
        <taxon>Eimeriorina</taxon>
        <taxon>Cryptosporidiidae</taxon>
        <taxon>Cryptosporidium</taxon>
    </lineage>
</organism>
<feature type="compositionally biased region" description="Polar residues" evidence="4">
    <location>
        <begin position="799"/>
        <end position="820"/>
    </location>
</feature>
<accession>A0ABQ8P7L5</accession>
<feature type="region of interest" description="Disordered" evidence="4">
    <location>
        <begin position="276"/>
        <end position="295"/>
    </location>
</feature>
<feature type="compositionally biased region" description="Low complexity" evidence="4">
    <location>
        <begin position="521"/>
        <end position="530"/>
    </location>
</feature>
<dbReference type="InterPro" id="IPR029048">
    <property type="entry name" value="HSP70_C_sf"/>
</dbReference>
<feature type="compositionally biased region" description="Basic and acidic residues" evidence="4">
    <location>
        <begin position="333"/>
        <end position="348"/>
    </location>
</feature>
<keyword evidence="6" id="KW-1185">Reference proteome</keyword>
<feature type="compositionally biased region" description="Basic residues" evidence="4">
    <location>
        <begin position="754"/>
        <end position="766"/>
    </location>
</feature>
<evidence type="ECO:0000256" key="1">
    <source>
        <dbReference type="ARBA" id="ARBA00022741"/>
    </source>
</evidence>
<feature type="compositionally biased region" description="Basic and acidic residues" evidence="4">
    <location>
        <begin position="190"/>
        <end position="223"/>
    </location>
</feature>
<dbReference type="PANTHER" id="PTHR45639:SF3">
    <property type="entry name" value="HYPOXIA UP-REGULATED PROTEIN 1"/>
    <property type="match status" value="1"/>
</dbReference>
<dbReference type="Gene3D" id="1.20.1270.10">
    <property type="match status" value="1"/>
</dbReference>
<keyword evidence="2" id="KW-0067">ATP-binding</keyword>
<reference evidence="5" key="1">
    <citation type="submission" date="2022-10" db="EMBL/GenBank/DDBJ databases">
        <title>Adaptive evolution leads to modifications in subtelomeric GC content in a zoonotic Cryptosporidium species.</title>
        <authorList>
            <person name="Li J."/>
            <person name="Feng Y."/>
            <person name="Xiao L."/>
        </authorList>
    </citation>
    <scope>NUCLEOTIDE SEQUENCE</scope>
    <source>
        <strain evidence="5">25894</strain>
    </source>
</reference>
<dbReference type="SUPFAM" id="SSF100934">
    <property type="entry name" value="Heat shock protein 70kD (HSP70), C-terminal subdomain"/>
    <property type="match status" value="1"/>
</dbReference>
<evidence type="ECO:0000256" key="2">
    <source>
        <dbReference type="ARBA" id="ARBA00022840"/>
    </source>
</evidence>